<name>A0A915A2L4_PARUN</name>
<reference evidence="2 3" key="1">
    <citation type="submission" date="2022-11" db="UniProtKB">
        <authorList>
            <consortium name="WormBaseParasite"/>
        </authorList>
    </citation>
    <scope>IDENTIFICATION</scope>
</reference>
<keyword evidence="1" id="KW-1185">Reference proteome</keyword>
<dbReference type="Proteomes" id="UP000887569">
    <property type="component" value="Unplaced"/>
</dbReference>
<proteinExistence type="predicted"/>
<evidence type="ECO:0000313" key="1">
    <source>
        <dbReference type="Proteomes" id="UP000887569"/>
    </source>
</evidence>
<dbReference type="WBParaSite" id="PgE115_g002_t03">
    <property type="protein sequence ID" value="PgE115_g002_t03"/>
    <property type="gene ID" value="PgE115_g002"/>
</dbReference>
<evidence type="ECO:0000313" key="3">
    <source>
        <dbReference type="WBParaSite" id="PgE115_g002_t03"/>
    </source>
</evidence>
<sequence>MTPVRSSVRFFARSQPEIVPNRDLSDELHAGHTCTKCASYIWFPYNFQSYRVEKGTVTSSHLLRTSAATTRFAVDKEKQPASSV</sequence>
<protein>
    <submittedName>
        <fullName evidence="2 3">Uncharacterized protein</fullName>
    </submittedName>
</protein>
<dbReference type="WBParaSite" id="PgE115_g002_t02">
    <property type="protein sequence ID" value="PgE115_g002_t02"/>
    <property type="gene ID" value="PgE115_g002"/>
</dbReference>
<evidence type="ECO:0000313" key="2">
    <source>
        <dbReference type="WBParaSite" id="PgE115_g002_t02"/>
    </source>
</evidence>
<dbReference type="AlphaFoldDB" id="A0A915A2L4"/>
<accession>A0A915A2L4</accession>
<organism evidence="1 3">
    <name type="scientific">Parascaris univalens</name>
    <name type="common">Nematode worm</name>
    <dbReference type="NCBI Taxonomy" id="6257"/>
    <lineage>
        <taxon>Eukaryota</taxon>
        <taxon>Metazoa</taxon>
        <taxon>Ecdysozoa</taxon>
        <taxon>Nematoda</taxon>
        <taxon>Chromadorea</taxon>
        <taxon>Rhabditida</taxon>
        <taxon>Spirurina</taxon>
        <taxon>Ascaridomorpha</taxon>
        <taxon>Ascaridoidea</taxon>
        <taxon>Ascarididae</taxon>
        <taxon>Parascaris</taxon>
    </lineage>
</organism>